<gene>
    <name evidence="7" type="ORF">GCM10008938_39170</name>
</gene>
<evidence type="ECO:0000259" key="6">
    <source>
        <dbReference type="Pfam" id="PF12849"/>
    </source>
</evidence>
<reference evidence="8" key="1">
    <citation type="journal article" date="2019" name="Int. J. Syst. Evol. Microbiol.">
        <title>The Global Catalogue of Microorganisms (GCM) 10K type strain sequencing project: providing services to taxonomists for standard genome sequencing and annotation.</title>
        <authorList>
            <consortium name="The Broad Institute Genomics Platform"/>
            <consortium name="The Broad Institute Genome Sequencing Center for Infectious Disease"/>
            <person name="Wu L."/>
            <person name="Ma J."/>
        </authorList>
    </citation>
    <scope>NUCLEOTIDE SEQUENCE [LARGE SCALE GENOMIC DNA]</scope>
    <source>
        <strain evidence="8">JCM 14370</strain>
    </source>
</reference>
<proteinExistence type="inferred from homology"/>
<evidence type="ECO:0000256" key="3">
    <source>
        <dbReference type="ARBA" id="ARBA00022592"/>
    </source>
</evidence>
<feature type="domain" description="PBP" evidence="6">
    <location>
        <begin position="23"/>
        <end position="311"/>
    </location>
</feature>
<keyword evidence="5" id="KW-0732">Signal</keyword>
<name>A0ABQ2D9S6_9DEIO</name>
<accession>A0ABQ2D9S6</accession>
<comment type="caution">
    <text evidence="7">The sequence shown here is derived from an EMBL/GenBank/DDBJ whole genome shotgun (WGS) entry which is preliminary data.</text>
</comment>
<protein>
    <recommendedName>
        <fullName evidence="4">Phosphate-binding protein</fullName>
    </recommendedName>
</protein>
<keyword evidence="2 4" id="KW-0813">Transport</keyword>
<evidence type="ECO:0000313" key="8">
    <source>
        <dbReference type="Proteomes" id="UP000632222"/>
    </source>
</evidence>
<evidence type="ECO:0000313" key="7">
    <source>
        <dbReference type="EMBL" id="GGJ49364.1"/>
    </source>
</evidence>
<organism evidence="7 8">
    <name type="scientific">Deinococcus roseus</name>
    <dbReference type="NCBI Taxonomy" id="392414"/>
    <lineage>
        <taxon>Bacteria</taxon>
        <taxon>Thermotogati</taxon>
        <taxon>Deinococcota</taxon>
        <taxon>Deinococci</taxon>
        <taxon>Deinococcales</taxon>
        <taxon>Deinococcaceae</taxon>
        <taxon>Deinococcus</taxon>
    </lineage>
</organism>
<dbReference type="PIRSF" id="PIRSF002756">
    <property type="entry name" value="PstS"/>
    <property type="match status" value="1"/>
</dbReference>
<dbReference type="InterPro" id="IPR024370">
    <property type="entry name" value="PBP_domain"/>
</dbReference>
<evidence type="ECO:0000256" key="1">
    <source>
        <dbReference type="ARBA" id="ARBA00008725"/>
    </source>
</evidence>
<dbReference type="PANTHER" id="PTHR42996">
    <property type="entry name" value="PHOSPHATE-BINDING PROTEIN PSTS"/>
    <property type="match status" value="1"/>
</dbReference>
<feature type="signal peptide" evidence="5">
    <location>
        <begin position="1"/>
        <end position="21"/>
    </location>
</feature>
<dbReference type="NCBIfam" id="TIGR00975">
    <property type="entry name" value="3a0107s03"/>
    <property type="match status" value="1"/>
</dbReference>
<dbReference type="InterPro" id="IPR050962">
    <property type="entry name" value="Phosphate-bind_PstS"/>
</dbReference>
<dbReference type="InterPro" id="IPR005673">
    <property type="entry name" value="ABC_phos-bd_PstS"/>
</dbReference>
<dbReference type="Gene3D" id="3.40.190.10">
    <property type="entry name" value="Periplasmic binding protein-like II"/>
    <property type="match status" value="2"/>
</dbReference>
<dbReference type="EMBL" id="BMOD01000020">
    <property type="protein sequence ID" value="GGJ49364.1"/>
    <property type="molecule type" value="Genomic_DNA"/>
</dbReference>
<dbReference type="Pfam" id="PF12849">
    <property type="entry name" value="PBP_like_2"/>
    <property type="match status" value="1"/>
</dbReference>
<comment type="similarity">
    <text evidence="1 4">Belongs to the PstS family.</text>
</comment>
<keyword evidence="3 4" id="KW-0592">Phosphate transport</keyword>
<evidence type="ECO:0000256" key="4">
    <source>
        <dbReference type="PIRNR" id="PIRNR002756"/>
    </source>
</evidence>
<dbReference type="PANTHER" id="PTHR42996:SF1">
    <property type="entry name" value="PHOSPHATE-BINDING PROTEIN PSTS"/>
    <property type="match status" value="1"/>
</dbReference>
<evidence type="ECO:0000256" key="2">
    <source>
        <dbReference type="ARBA" id="ARBA00022448"/>
    </source>
</evidence>
<evidence type="ECO:0000256" key="5">
    <source>
        <dbReference type="SAM" id="SignalP"/>
    </source>
</evidence>
<dbReference type="CDD" id="cd13565">
    <property type="entry name" value="PBP2_PstS"/>
    <property type="match status" value="1"/>
</dbReference>
<dbReference type="Proteomes" id="UP000632222">
    <property type="component" value="Unassembled WGS sequence"/>
</dbReference>
<keyword evidence="8" id="KW-1185">Reference proteome</keyword>
<sequence>MVGGMKKVLMTAALLATPAFAVSLQGAGASFPYPLYLKYFSEYQKATGTEVSYQSIGSGGGQRQILEQTVDFGASDGPMSDTDLAKAPGGNKILHIPTALGAVVPIYNIPGVDSSLKFDGKVLADIFAGKITKWNDAALVKENPELKNITLPITIARRADGSGTTFIFTDYLSKVSKTFAGSVGKGTTVNWPQVSIGGKGNDGVASVVKQTPGSIGYVELIFAKQNNIDFGTVKNKAGKYVKASLKGVTAAAASKPLPADTRVSITDATGADSYPISGYTWILVYQNQDYGKNTEEKARAVKNLLNWIVNDGQKFNEGLGYAELPSRAQKLAETLIGSIKFGSKKL</sequence>
<feature type="chain" id="PRO_5045473716" description="Phosphate-binding protein" evidence="5">
    <location>
        <begin position="22"/>
        <end position="346"/>
    </location>
</feature>
<dbReference type="SUPFAM" id="SSF53850">
    <property type="entry name" value="Periplasmic binding protein-like II"/>
    <property type="match status" value="1"/>
</dbReference>